<evidence type="ECO:0000256" key="1">
    <source>
        <dbReference type="SAM" id="Coils"/>
    </source>
</evidence>
<keyword evidence="5" id="KW-1185">Reference proteome</keyword>
<evidence type="ECO:0000313" key="5">
    <source>
        <dbReference type="Proteomes" id="UP001595909"/>
    </source>
</evidence>
<feature type="coiled-coil region" evidence="1">
    <location>
        <begin position="96"/>
        <end position="151"/>
    </location>
</feature>
<feature type="domain" description="CT398-like coiled coil hairpin" evidence="3">
    <location>
        <begin position="14"/>
        <end position="193"/>
    </location>
</feature>
<dbReference type="PANTHER" id="PTHR39082:SF1">
    <property type="entry name" value="SCAVENGER RECEPTOR CLASS A MEMBER 3"/>
    <property type="match status" value="1"/>
</dbReference>
<reference evidence="5" key="1">
    <citation type="journal article" date="2019" name="Int. J. Syst. Evol. Microbiol.">
        <title>The Global Catalogue of Microorganisms (GCM) 10K type strain sequencing project: providing services to taxonomists for standard genome sequencing and annotation.</title>
        <authorList>
            <consortium name="The Broad Institute Genomics Platform"/>
            <consortium name="The Broad Institute Genome Sequencing Center for Infectious Disease"/>
            <person name="Wu L."/>
            <person name="Ma J."/>
        </authorList>
    </citation>
    <scope>NUCLEOTIDE SEQUENCE [LARGE SCALE GENOMIC DNA]</scope>
    <source>
        <strain evidence="5">CCUG 50347</strain>
    </source>
</reference>
<dbReference type="RefSeq" id="WP_274190282.1">
    <property type="nucleotide sequence ID" value="NZ_BAABHN010000002.1"/>
</dbReference>
<dbReference type="Pfam" id="PF24481">
    <property type="entry name" value="CT398_CC"/>
    <property type="match status" value="1"/>
</dbReference>
<dbReference type="EMBL" id="JBHSIM010000002">
    <property type="protein sequence ID" value="MFC4830966.1"/>
    <property type="molecule type" value="Genomic_DNA"/>
</dbReference>
<keyword evidence="1" id="KW-0175">Coiled coil</keyword>
<dbReference type="Pfam" id="PF02591">
    <property type="entry name" value="Zn_ribbon_9"/>
    <property type="match status" value="1"/>
</dbReference>
<comment type="caution">
    <text evidence="4">The sequence shown here is derived from an EMBL/GenBank/DDBJ whole genome shotgun (WGS) entry which is preliminary data.</text>
</comment>
<dbReference type="InterPro" id="IPR003743">
    <property type="entry name" value="Zf-RING_7"/>
</dbReference>
<feature type="domain" description="C4-type zinc ribbon" evidence="2">
    <location>
        <begin position="203"/>
        <end position="236"/>
    </location>
</feature>
<gene>
    <name evidence="4" type="ORF">ACFPEL_00970</name>
</gene>
<dbReference type="PANTHER" id="PTHR39082">
    <property type="entry name" value="PHOSPHOLIPASE C-BETA-2-RELATED"/>
    <property type="match status" value="1"/>
</dbReference>
<evidence type="ECO:0000313" key="4">
    <source>
        <dbReference type="EMBL" id="MFC4830966.1"/>
    </source>
</evidence>
<name>A0ABV9R9X0_9PSEU</name>
<evidence type="ECO:0000259" key="2">
    <source>
        <dbReference type="Pfam" id="PF02591"/>
    </source>
</evidence>
<protein>
    <submittedName>
        <fullName evidence="4">Zinc ribbon domain-containing protein</fullName>
    </submittedName>
</protein>
<sequence>MKADPTAQRRLLDLAGLDAELARAQHRRRTMPEQTAVEDAETTVRAHRDAVVTARTSVGDLGRDVAKLEQEVAQVAAREERDRGLVDSGSVSAKQVTDLSHELDTLARRRAVLEDAQLEVMERLDAAETDLAHEQAALDAAETALADAVERRDGVLGDIDVLEARRGAERAELATTLPEDLLALYDQLRARTGTGAGELVGARCGGCRIEMDRNEIRAVAAAAPDDVVRCEQCGTIVVRTEKSSGKASV</sequence>
<dbReference type="InterPro" id="IPR052376">
    <property type="entry name" value="Oxidative_Scav/Glycosyltrans"/>
</dbReference>
<dbReference type="Gene3D" id="1.10.287.1490">
    <property type="match status" value="1"/>
</dbReference>
<proteinExistence type="predicted"/>
<dbReference type="InterPro" id="IPR056003">
    <property type="entry name" value="CT398_CC_hairpin"/>
</dbReference>
<dbReference type="Proteomes" id="UP001595909">
    <property type="component" value="Unassembled WGS sequence"/>
</dbReference>
<evidence type="ECO:0000259" key="3">
    <source>
        <dbReference type="Pfam" id="PF24481"/>
    </source>
</evidence>
<accession>A0ABV9R9X0</accession>
<organism evidence="4 5">
    <name type="scientific">Actinomycetospora chibensis</name>
    <dbReference type="NCBI Taxonomy" id="663606"/>
    <lineage>
        <taxon>Bacteria</taxon>
        <taxon>Bacillati</taxon>
        <taxon>Actinomycetota</taxon>
        <taxon>Actinomycetes</taxon>
        <taxon>Pseudonocardiales</taxon>
        <taxon>Pseudonocardiaceae</taxon>
        <taxon>Actinomycetospora</taxon>
    </lineage>
</organism>